<dbReference type="InterPro" id="IPR002048">
    <property type="entry name" value="EF_hand_dom"/>
</dbReference>
<feature type="compositionally biased region" description="Basic and acidic residues" evidence="2">
    <location>
        <begin position="563"/>
        <end position="573"/>
    </location>
</feature>
<feature type="domain" description="EF-hand" evidence="3">
    <location>
        <begin position="1"/>
        <end position="34"/>
    </location>
</feature>
<protein>
    <recommendedName>
        <fullName evidence="3">EF-hand domain-containing protein</fullName>
    </recommendedName>
</protein>
<proteinExistence type="predicted"/>
<dbReference type="Pfam" id="PF13499">
    <property type="entry name" value="EF-hand_7"/>
    <property type="match status" value="1"/>
</dbReference>
<dbReference type="OrthoDB" id="2436667at2759"/>
<feature type="region of interest" description="Disordered" evidence="2">
    <location>
        <begin position="523"/>
        <end position="675"/>
    </location>
</feature>
<organism evidence="4 5">
    <name type="scientific">Paragonimus heterotremus</name>
    <dbReference type="NCBI Taxonomy" id="100268"/>
    <lineage>
        <taxon>Eukaryota</taxon>
        <taxon>Metazoa</taxon>
        <taxon>Spiralia</taxon>
        <taxon>Lophotrochozoa</taxon>
        <taxon>Platyhelminthes</taxon>
        <taxon>Trematoda</taxon>
        <taxon>Digenea</taxon>
        <taxon>Plagiorchiida</taxon>
        <taxon>Troglotremata</taxon>
        <taxon>Troglotrematidae</taxon>
        <taxon>Paragonimus</taxon>
    </lineage>
</organism>
<dbReference type="CDD" id="cd00051">
    <property type="entry name" value="EFh"/>
    <property type="match status" value="1"/>
</dbReference>
<feature type="compositionally biased region" description="Basic residues" evidence="2">
    <location>
        <begin position="637"/>
        <end position="655"/>
    </location>
</feature>
<feature type="compositionally biased region" description="Basic and acidic residues" evidence="2">
    <location>
        <begin position="656"/>
        <end position="675"/>
    </location>
</feature>
<feature type="region of interest" description="Disordered" evidence="2">
    <location>
        <begin position="72"/>
        <end position="100"/>
    </location>
</feature>
<dbReference type="GO" id="GO:0005509">
    <property type="term" value="F:calcium ion binding"/>
    <property type="evidence" value="ECO:0007669"/>
    <property type="project" value="InterPro"/>
</dbReference>
<evidence type="ECO:0000313" key="4">
    <source>
        <dbReference type="EMBL" id="KAF5401649.1"/>
    </source>
</evidence>
<dbReference type="Gene3D" id="1.10.238.10">
    <property type="entry name" value="EF-hand"/>
    <property type="match status" value="1"/>
</dbReference>
<feature type="compositionally biased region" description="Basic and acidic residues" evidence="2">
    <location>
        <begin position="624"/>
        <end position="636"/>
    </location>
</feature>
<gene>
    <name evidence="4" type="ORF">PHET_04999</name>
</gene>
<evidence type="ECO:0000313" key="5">
    <source>
        <dbReference type="Proteomes" id="UP000748531"/>
    </source>
</evidence>
<evidence type="ECO:0000259" key="3">
    <source>
        <dbReference type="PROSITE" id="PS50222"/>
    </source>
</evidence>
<reference evidence="4" key="1">
    <citation type="submission" date="2019-05" db="EMBL/GenBank/DDBJ databases">
        <title>Annotation for the trematode Paragonimus heterotremus.</title>
        <authorList>
            <person name="Choi Y.-J."/>
        </authorList>
    </citation>
    <scope>NUCLEOTIDE SEQUENCE</scope>
    <source>
        <strain evidence="4">LC</strain>
    </source>
</reference>
<dbReference type="InterPro" id="IPR018247">
    <property type="entry name" value="EF_Hand_1_Ca_BS"/>
</dbReference>
<feature type="compositionally biased region" description="Low complexity" evidence="2">
    <location>
        <begin position="579"/>
        <end position="590"/>
    </location>
</feature>
<comment type="caution">
    <text evidence="4">The sequence shown here is derived from an EMBL/GenBank/DDBJ whole genome shotgun (WGS) entry which is preliminary data.</text>
</comment>
<dbReference type="PROSITE" id="PS50222">
    <property type="entry name" value="EF_HAND_2"/>
    <property type="match status" value="1"/>
</dbReference>
<dbReference type="InterPro" id="IPR011992">
    <property type="entry name" value="EF-hand-dom_pair"/>
</dbReference>
<feature type="compositionally biased region" description="Basic and acidic residues" evidence="2">
    <location>
        <begin position="319"/>
        <end position="329"/>
    </location>
</feature>
<feature type="region of interest" description="Disordered" evidence="2">
    <location>
        <begin position="290"/>
        <end position="331"/>
    </location>
</feature>
<dbReference type="SUPFAM" id="SSF47473">
    <property type="entry name" value="EF-hand"/>
    <property type="match status" value="1"/>
</dbReference>
<feature type="compositionally biased region" description="Polar residues" evidence="2">
    <location>
        <begin position="610"/>
        <end position="623"/>
    </location>
</feature>
<dbReference type="SMART" id="SM00054">
    <property type="entry name" value="EFh"/>
    <property type="match status" value="2"/>
</dbReference>
<dbReference type="AlphaFoldDB" id="A0A8J4WIT6"/>
<name>A0A8J4WIT6_9TREM</name>
<keyword evidence="5" id="KW-1185">Reference proteome</keyword>
<accession>A0A8J4WIT6</accession>
<evidence type="ECO:0000256" key="1">
    <source>
        <dbReference type="ARBA" id="ARBA00022837"/>
    </source>
</evidence>
<evidence type="ECO:0000256" key="2">
    <source>
        <dbReference type="SAM" id="MobiDB-lite"/>
    </source>
</evidence>
<dbReference type="EMBL" id="LUCH01002330">
    <property type="protein sequence ID" value="KAF5401649.1"/>
    <property type="molecule type" value="Genomic_DNA"/>
</dbReference>
<sequence>MAEFRKCFHAIDVNNTGRITAADLREYTRKMNHTEKFVQSWMKLFHVEEDGFITYENYCKTLGLIPKKHETTQVEPSPEMTVVQPEPTSSESTSIVLQPSEEPVEATQAIKELAPEVKQDTTTLQRPPEEPESSEMVAEPVPLISMDEITIPTVELRVREQTFDGHELISDFPQTPLELDLPKSFDTTAYSGELMQAELLGDSISIPETQMINITPIQADAVTPESIQLVSFDEPTVLQSELSEQVPMGNRRREKDIKTNGSIKKLKFDRKGLQAEHYSPDEDRRVIEAEQVAKSPTDLKDKQQTKQKRNGKPMLSESPEDHKAKEKDVSVSTCIMQEDAKTSEQLGKMEDGTPEVEDQWINVDKKGKKKKHTTHRKQEMVEEILEAEASSRLLTPIGEQDVAIERIPYEVAQTLSTTIVPLEHSAVTAINSHAQDVKDISLENQTVVTKHLEDDRPTYTIKTSVVSEIVDNKSEADELEPMRIAKAKTRVCTKTTYTAKQSIEVTSQHVPKEVIEVVHKDIRTEAKHEPKRSRLEENNVKPSKTRTKQLTPIEPPPPISKPRLKEKETEQKVLSKVTPTPKQQIEQQQITEKRRVKKRPSGENNVAAETPTSSITLEQTEPVDQTKRPRISDVKRAKSKSRLRKLLKRRSKRKLPKEQISKETEEKGEDKMISVKEQQKSRFPKSFTVQVRNTQLKFCVSIRFQSF</sequence>
<dbReference type="PROSITE" id="PS00018">
    <property type="entry name" value="EF_HAND_1"/>
    <property type="match status" value="1"/>
</dbReference>
<dbReference type="Proteomes" id="UP000748531">
    <property type="component" value="Unassembled WGS sequence"/>
</dbReference>
<feature type="compositionally biased region" description="Basic and acidic residues" evidence="2">
    <location>
        <begin position="523"/>
        <end position="539"/>
    </location>
</feature>
<feature type="compositionally biased region" description="Polar residues" evidence="2">
    <location>
        <begin position="86"/>
        <end position="97"/>
    </location>
</feature>
<keyword evidence="1" id="KW-0106">Calcium</keyword>